<dbReference type="EMBL" id="QPMH01000028">
    <property type="protein sequence ID" value="RDD60383.1"/>
    <property type="molecule type" value="Genomic_DNA"/>
</dbReference>
<feature type="coiled-coil region" evidence="1">
    <location>
        <begin position="42"/>
        <end position="90"/>
    </location>
</feature>
<protein>
    <submittedName>
        <fullName evidence="3">Uncharacterized protein</fullName>
    </submittedName>
</protein>
<dbReference type="AlphaFoldDB" id="A0A369T4X5"/>
<keyword evidence="2" id="KW-0472">Membrane</keyword>
<keyword evidence="4" id="KW-1185">Reference proteome</keyword>
<name>A0A369T4X5_9PROT</name>
<feature type="transmembrane region" description="Helical" evidence="2">
    <location>
        <begin position="20"/>
        <end position="38"/>
    </location>
</feature>
<organism evidence="3 4">
    <name type="scientific">Ferruginivarius sediminum</name>
    <dbReference type="NCBI Taxonomy" id="2661937"/>
    <lineage>
        <taxon>Bacteria</taxon>
        <taxon>Pseudomonadati</taxon>
        <taxon>Pseudomonadota</taxon>
        <taxon>Alphaproteobacteria</taxon>
        <taxon>Rhodospirillales</taxon>
        <taxon>Rhodospirillaceae</taxon>
        <taxon>Ferruginivarius</taxon>
    </lineage>
</organism>
<evidence type="ECO:0000313" key="4">
    <source>
        <dbReference type="Proteomes" id="UP000253941"/>
    </source>
</evidence>
<keyword evidence="2" id="KW-1133">Transmembrane helix</keyword>
<dbReference type="Proteomes" id="UP000253941">
    <property type="component" value="Unassembled WGS sequence"/>
</dbReference>
<keyword evidence="2" id="KW-0812">Transmembrane</keyword>
<evidence type="ECO:0000256" key="2">
    <source>
        <dbReference type="SAM" id="Phobius"/>
    </source>
</evidence>
<evidence type="ECO:0000256" key="1">
    <source>
        <dbReference type="SAM" id="Coils"/>
    </source>
</evidence>
<evidence type="ECO:0000313" key="3">
    <source>
        <dbReference type="EMBL" id="RDD60383.1"/>
    </source>
</evidence>
<keyword evidence="1" id="KW-0175">Coiled coil</keyword>
<proteinExistence type="predicted"/>
<dbReference type="RefSeq" id="WP_114583671.1">
    <property type="nucleotide sequence ID" value="NZ_QPMH01000028.1"/>
</dbReference>
<comment type="caution">
    <text evidence="3">The sequence shown here is derived from an EMBL/GenBank/DDBJ whole genome shotgun (WGS) entry which is preliminary data.</text>
</comment>
<gene>
    <name evidence="3" type="ORF">DRB17_18275</name>
</gene>
<reference evidence="3 4" key="1">
    <citation type="submission" date="2018-07" db="EMBL/GenBank/DDBJ databases">
        <title>Venubactetium sediminum gen. nov., sp. nov., isolated from a marine solar saltern.</title>
        <authorList>
            <person name="Wang S."/>
        </authorList>
    </citation>
    <scope>NUCLEOTIDE SEQUENCE [LARGE SCALE GENOMIC DNA]</scope>
    <source>
        <strain evidence="3 4">WD2A32</strain>
    </source>
</reference>
<sequence>MTLGLQETRSRRRRQRRWTLVKWILILAALGAAGAFAYETGSQLARIEVVRLEEELDALQSDLSKVEKEKRDLRVELQETQDELQTWQQRYREEVPSGDPAKLLGLVRERLNDGLSADRLAFVVSKASENTECDAGPATRRFIVQTPLSTGAGQAVAFADGTITVSAEGASATDAQGRAEAWYDPDQPVTVRFTLLGGETDSVEGSLPIHHSIVRDGKEHRFSIIAGKRAFVEVTWERCAYP</sequence>
<accession>A0A369T4X5</accession>